<dbReference type="AlphaFoldDB" id="A0A897P0U8"/>
<evidence type="ECO:0000313" key="2">
    <source>
        <dbReference type="Proteomes" id="UP000663292"/>
    </source>
</evidence>
<organism evidence="1 2">
    <name type="scientific">Halapricum desulfuricans</name>
    <dbReference type="NCBI Taxonomy" id="2841257"/>
    <lineage>
        <taxon>Archaea</taxon>
        <taxon>Methanobacteriati</taxon>
        <taxon>Methanobacteriota</taxon>
        <taxon>Stenosarchaea group</taxon>
        <taxon>Halobacteria</taxon>
        <taxon>Halobacteriales</taxon>
        <taxon>Haloarculaceae</taxon>
        <taxon>Halapricum</taxon>
    </lineage>
</organism>
<dbReference type="EMBL" id="CP064791">
    <property type="protein sequence ID" value="QSG15886.1"/>
    <property type="molecule type" value="Genomic_DNA"/>
</dbReference>
<dbReference type="RefSeq" id="WP_229121137.1">
    <property type="nucleotide sequence ID" value="NZ_CP064791.1"/>
</dbReference>
<reference evidence="1 2" key="1">
    <citation type="submission" date="2020-11" db="EMBL/GenBank/DDBJ databases">
        <title>Carbohydrate-dependent, anaerobic sulfur respiration: A novel catabolism in halophilic archaea.</title>
        <authorList>
            <person name="Sorokin D.Y."/>
            <person name="Messina E."/>
            <person name="Smedile F."/>
            <person name="La Cono V."/>
            <person name="Hallsworth J.E."/>
            <person name="Yakimov M.M."/>
        </authorList>
    </citation>
    <scope>NUCLEOTIDE SEQUENCE [LARGE SCALE GENOMIC DNA]</scope>
    <source>
        <strain evidence="1 2">HSR-Est</strain>
    </source>
</reference>
<dbReference type="Pfam" id="PF24336">
    <property type="entry name" value="DUF7504"/>
    <property type="match status" value="1"/>
</dbReference>
<dbReference type="Proteomes" id="UP000663292">
    <property type="component" value="Chromosome"/>
</dbReference>
<name>A0A897P0U8_9EURY</name>
<evidence type="ECO:0000313" key="1">
    <source>
        <dbReference type="EMBL" id="QSG15886.1"/>
    </source>
</evidence>
<sequence>MTAQLQDAYAFPELPLDPVDAGTNLLLTGPPLVGTQRLLLSMVTGADEGEGLLFVSADEDGVSIIEDYETAGHTFDPSRMCVIDCTDHSPESTGAVRQVSGPSDLTGIGIEFSSLYESLRESGVDRARVGLYSIPTLLAFAEDFRAVYRFLHTVTGRIRTADGLGVFAIDPDAIDDEAFATVAQAFDARVIVREGDDGPEFRVRGLPDQPDGWHPVP</sequence>
<proteinExistence type="predicted"/>
<dbReference type="InterPro" id="IPR055927">
    <property type="entry name" value="DUF7504"/>
</dbReference>
<gene>
    <name evidence="1" type="ORF">HSEST_2375</name>
</gene>
<dbReference type="GeneID" id="68859010"/>
<protein>
    <submittedName>
        <fullName evidence="1">KaiC-like protein ATPase</fullName>
    </submittedName>
</protein>
<accession>A0A897P0U8</accession>
<keyword evidence="2" id="KW-1185">Reference proteome</keyword>